<keyword evidence="2" id="KW-1185">Reference proteome</keyword>
<protein>
    <submittedName>
        <fullName evidence="1">Uncharacterized protein</fullName>
    </submittedName>
</protein>
<dbReference type="Proteomes" id="UP001477443">
    <property type="component" value="Chromosome"/>
</dbReference>
<proteinExistence type="predicted"/>
<evidence type="ECO:0000313" key="2">
    <source>
        <dbReference type="Proteomes" id="UP001477443"/>
    </source>
</evidence>
<dbReference type="EMBL" id="CP148067">
    <property type="protein sequence ID" value="WXL29079.1"/>
    <property type="molecule type" value="Genomic_DNA"/>
</dbReference>
<accession>A0ABZ2RVE4</accession>
<evidence type="ECO:0000313" key="1">
    <source>
        <dbReference type="EMBL" id="WXL29079.1"/>
    </source>
</evidence>
<reference evidence="1" key="1">
    <citation type="submission" date="2024-03" db="EMBL/GenBank/DDBJ databases">
        <title>Complete genome sequence of Mycoplasma felifaucium Z921 isolated from the trachea of a cheetah.</title>
        <authorList>
            <person name="Spergser J."/>
        </authorList>
    </citation>
    <scope>NUCLEOTIDE SEQUENCE [LARGE SCALE GENOMIC DNA]</scope>
    <source>
        <strain evidence="1">Z921</strain>
    </source>
</reference>
<organism evidence="1 2">
    <name type="scientific">Mycoplasmopsis felifaucium</name>
    <dbReference type="NCBI Taxonomy" id="35768"/>
    <lineage>
        <taxon>Bacteria</taxon>
        <taxon>Bacillati</taxon>
        <taxon>Mycoplasmatota</taxon>
        <taxon>Mycoplasmoidales</taxon>
        <taxon>Metamycoplasmataceae</taxon>
        <taxon>Mycoplasmopsis</taxon>
    </lineage>
</organism>
<dbReference type="Gene3D" id="3.40.50.11110">
    <property type="entry name" value="Sialyltransferase, C-terminal GT-B Rossman nucleotide-binding domain"/>
    <property type="match status" value="1"/>
</dbReference>
<dbReference type="RefSeq" id="WP_338822676.1">
    <property type="nucleotide sequence ID" value="NZ_CP148067.1"/>
</dbReference>
<name>A0ABZ2RVE4_9BACT</name>
<gene>
    <name evidence="1" type="ORF">WG617_00260</name>
</gene>
<sequence length="665" mass="77195">MTKKTKILLGVLIPTASVTTIGAAVGFTFLGKKVKYYSSLKFDENNYKTNLLANVSKYEFGTREVKKDTNVETQIVNDDNLIDANNNIKNIIDLADINMFGVSTSIQPFYDEVSLALMSKGEVYFSQFTYDTEKSMTVDKTSMKDFLDNYRIQNNDLDKKSAIFEAERYKKGSRLIVNEFAKIILKNPNKKINLWICSDDLNFAKNFMELSAFKNVKILCLNEARNIVNDYWTEFDKAIKDYKIAKENNEYDWKTVESDQYSFIPFSTELDNVYFFFEDWNAVSNFKQAGLKRIYKYSELNPDYKIKNELFNYRINKFDEKGQIIGKQRAFNSEIYTKVIKYDWKIEKEKVDRSQSLRNKPKLIFLGTAQTELEKQNLAYLINKYQDEYNIYYKGHPNFSVIDNWINDTVLKGVTIYYKDPFTNENKSTSLKKGSQLVVLNNQIASEHLTYLHSAEPDNFWFEKIAAGDSSTGALDDLANPTISKNTTSDLIFANLAVKTSDKTWEYIPMEPTDNNSIYFDISSQLSTNIGKYFNHSAYLDEYQNIVSHISKNQSKKIVVFDLNNFNINDIKQKIQEVLNNNRQTSVFVKAVKNPNFDYKDSVHLAEFIKVIVPNLYLLKEWADVEPNLCFLNPYAPLDLYTSKYVNDTKTPLNFISNEIIDLRN</sequence>